<accession>A0ABV3K0Q7</accession>
<evidence type="ECO:0000313" key="3">
    <source>
        <dbReference type="Proteomes" id="UP001552594"/>
    </source>
</evidence>
<dbReference type="EMBL" id="JBFAUK010000016">
    <property type="protein sequence ID" value="MEV5508730.1"/>
    <property type="molecule type" value="Genomic_DNA"/>
</dbReference>
<comment type="caution">
    <text evidence="2">The sequence shown here is derived from an EMBL/GenBank/DDBJ whole genome shotgun (WGS) entry which is preliminary data.</text>
</comment>
<protein>
    <submittedName>
        <fullName evidence="2">Uncharacterized protein</fullName>
    </submittedName>
</protein>
<evidence type="ECO:0000313" key="2">
    <source>
        <dbReference type="EMBL" id="MEV5508730.1"/>
    </source>
</evidence>
<dbReference type="RefSeq" id="WP_153068804.1">
    <property type="nucleotide sequence ID" value="NZ_JBFAUK010000016.1"/>
</dbReference>
<dbReference type="Proteomes" id="UP001552594">
    <property type="component" value="Unassembled WGS sequence"/>
</dbReference>
<sequence>MDDFAFRKGHICGTVLIDIEASRPITRRSGIGDQRGGYPTSRPDLPSTGEVEADEEVFAAVVIGSPDPYTAEVAAVVEPLAARPAGEPAWS</sequence>
<name>A0ABV3K0Q7_STRON</name>
<feature type="region of interest" description="Disordered" evidence="1">
    <location>
        <begin position="27"/>
        <end position="48"/>
    </location>
</feature>
<keyword evidence="3" id="KW-1185">Reference proteome</keyword>
<evidence type="ECO:0000256" key="1">
    <source>
        <dbReference type="SAM" id="MobiDB-lite"/>
    </source>
</evidence>
<reference evidence="2 3" key="1">
    <citation type="submission" date="2024-06" db="EMBL/GenBank/DDBJ databases">
        <title>The Natural Products Discovery Center: Release of the First 8490 Sequenced Strains for Exploring Actinobacteria Biosynthetic Diversity.</title>
        <authorList>
            <person name="Kalkreuter E."/>
            <person name="Kautsar S.A."/>
            <person name="Yang D."/>
            <person name="Bader C.D."/>
            <person name="Teijaro C.N."/>
            <person name="Fluegel L."/>
            <person name="Davis C.M."/>
            <person name="Simpson J.R."/>
            <person name="Lauterbach L."/>
            <person name="Steele A.D."/>
            <person name="Gui C."/>
            <person name="Meng S."/>
            <person name="Li G."/>
            <person name="Viehrig K."/>
            <person name="Ye F."/>
            <person name="Su P."/>
            <person name="Kiefer A.F."/>
            <person name="Nichols A."/>
            <person name="Cepeda A.J."/>
            <person name="Yan W."/>
            <person name="Fan B."/>
            <person name="Jiang Y."/>
            <person name="Adhikari A."/>
            <person name="Zheng C.-J."/>
            <person name="Schuster L."/>
            <person name="Cowan T.M."/>
            <person name="Smanski M.J."/>
            <person name="Chevrette M.G."/>
            <person name="De Carvalho L.P.S."/>
            <person name="Shen B."/>
        </authorList>
    </citation>
    <scope>NUCLEOTIDE SEQUENCE [LARGE SCALE GENOMIC DNA]</scope>
    <source>
        <strain evidence="2 3">NPDC052347</strain>
    </source>
</reference>
<organism evidence="2 3">
    <name type="scientific">Streptomyces orinoci</name>
    <name type="common">Streptoverticillium orinoci</name>
    <dbReference type="NCBI Taxonomy" id="67339"/>
    <lineage>
        <taxon>Bacteria</taxon>
        <taxon>Bacillati</taxon>
        <taxon>Actinomycetota</taxon>
        <taxon>Actinomycetes</taxon>
        <taxon>Kitasatosporales</taxon>
        <taxon>Streptomycetaceae</taxon>
        <taxon>Streptomyces</taxon>
    </lineage>
</organism>
<gene>
    <name evidence="2" type="ORF">AB0L16_20095</name>
</gene>
<proteinExistence type="predicted"/>